<evidence type="ECO:0000256" key="14">
    <source>
        <dbReference type="ARBA" id="ARBA00023242"/>
    </source>
</evidence>
<keyword evidence="4" id="KW-0237">DNA synthesis</keyword>
<keyword evidence="14 17" id="KW-0539">Nucleus</keyword>
<dbReference type="InterPro" id="IPR018944">
    <property type="entry name" value="DNA_pol_lambd_fingers_domain"/>
</dbReference>
<dbReference type="InterPro" id="IPR043519">
    <property type="entry name" value="NT_sf"/>
</dbReference>
<evidence type="ECO:0000256" key="6">
    <source>
        <dbReference type="ARBA" id="ARBA00022695"/>
    </source>
</evidence>
<dbReference type="OMA" id="ERDVFDW"/>
<evidence type="ECO:0000256" key="12">
    <source>
        <dbReference type="ARBA" id="ARBA00023204"/>
    </source>
</evidence>
<dbReference type="PRINTS" id="PR00869">
    <property type="entry name" value="DNAPOLX"/>
</dbReference>
<dbReference type="Gene3D" id="3.40.50.10190">
    <property type="entry name" value="BRCT domain"/>
    <property type="match status" value="1"/>
</dbReference>
<dbReference type="Gene3D" id="1.10.150.20">
    <property type="entry name" value="5' to 3' exonuclease, C-terminal subdomain"/>
    <property type="match status" value="1"/>
</dbReference>
<evidence type="ECO:0000256" key="2">
    <source>
        <dbReference type="ARBA" id="ARBA00004123"/>
    </source>
</evidence>
<keyword evidence="7" id="KW-0235">DNA replication</keyword>
<keyword evidence="12 17" id="KW-0234">DNA repair</keyword>
<evidence type="ECO:0000256" key="13">
    <source>
        <dbReference type="ARBA" id="ARBA00023239"/>
    </source>
</evidence>
<gene>
    <name evidence="20" type="ORF">CYBJADRAFT_169885</name>
</gene>
<evidence type="ECO:0000256" key="9">
    <source>
        <dbReference type="ARBA" id="ARBA00022763"/>
    </source>
</evidence>
<comment type="cofactor">
    <cofactor evidence="1">
        <name>Mn(2+)</name>
        <dbReference type="ChEBI" id="CHEBI:29035"/>
    </cofactor>
</comment>
<dbReference type="Pfam" id="PF16589">
    <property type="entry name" value="BRCT_2"/>
    <property type="match status" value="1"/>
</dbReference>
<dbReference type="Pfam" id="PF14716">
    <property type="entry name" value="HHH_8"/>
    <property type="match status" value="1"/>
</dbReference>
<dbReference type="Pfam" id="PF14791">
    <property type="entry name" value="DNA_pol_B_thumb"/>
    <property type="match status" value="1"/>
</dbReference>
<dbReference type="PANTHER" id="PTHR11276:SF28">
    <property type="entry name" value="DNA POLYMERASE LAMBDA"/>
    <property type="match status" value="1"/>
</dbReference>
<dbReference type="GO" id="GO:0006260">
    <property type="term" value="P:DNA replication"/>
    <property type="evidence" value="ECO:0007669"/>
    <property type="project" value="UniProtKB-KW"/>
</dbReference>
<dbReference type="Gene3D" id="3.30.460.10">
    <property type="entry name" value="Beta Polymerase, domain 2"/>
    <property type="match status" value="1"/>
</dbReference>
<evidence type="ECO:0000256" key="18">
    <source>
        <dbReference type="SAM" id="SignalP"/>
    </source>
</evidence>
<dbReference type="PANTHER" id="PTHR11276">
    <property type="entry name" value="DNA POLYMERASE TYPE-X FAMILY MEMBER"/>
    <property type="match status" value="1"/>
</dbReference>
<comment type="similarity">
    <text evidence="3 17">Belongs to the DNA polymerase type-X family.</text>
</comment>
<keyword evidence="5 17" id="KW-0808">Transferase</keyword>
<keyword evidence="21" id="KW-1185">Reference proteome</keyword>
<dbReference type="SUPFAM" id="SSF81301">
    <property type="entry name" value="Nucleotidyltransferase"/>
    <property type="match status" value="1"/>
</dbReference>
<dbReference type="FunFam" id="1.10.150.20:FF:000010">
    <property type="entry name" value="DNA polymerase lambda"/>
    <property type="match status" value="1"/>
</dbReference>
<evidence type="ECO:0000256" key="17">
    <source>
        <dbReference type="RuleBase" id="RU366014"/>
    </source>
</evidence>
<dbReference type="SUPFAM" id="SSF47802">
    <property type="entry name" value="DNA polymerase beta, N-terminal domain-like"/>
    <property type="match status" value="1"/>
</dbReference>
<comment type="catalytic activity">
    <reaction evidence="15 17">
        <text>DNA(n) + a 2'-deoxyribonucleoside 5'-triphosphate = DNA(n+1) + diphosphate</text>
        <dbReference type="Rhea" id="RHEA:22508"/>
        <dbReference type="Rhea" id="RHEA-COMP:17339"/>
        <dbReference type="Rhea" id="RHEA-COMP:17340"/>
        <dbReference type="ChEBI" id="CHEBI:33019"/>
        <dbReference type="ChEBI" id="CHEBI:61560"/>
        <dbReference type="ChEBI" id="CHEBI:173112"/>
        <dbReference type="EC" id="2.7.7.7"/>
    </reaction>
</comment>
<dbReference type="GO" id="GO:0046872">
    <property type="term" value="F:metal ion binding"/>
    <property type="evidence" value="ECO:0007669"/>
    <property type="project" value="UniProtKB-UniRule"/>
</dbReference>
<proteinExistence type="inferred from homology"/>
<feature type="chain" id="PRO_5009162461" description="DNA polymerase" evidence="18">
    <location>
        <begin position="19"/>
        <end position="481"/>
    </location>
</feature>
<dbReference type="InterPro" id="IPR001357">
    <property type="entry name" value="BRCT_dom"/>
</dbReference>
<dbReference type="PROSITE" id="PS00522">
    <property type="entry name" value="DNA_POLYMERASE_X"/>
    <property type="match status" value="1"/>
</dbReference>
<dbReference type="RefSeq" id="XP_020067859.1">
    <property type="nucleotide sequence ID" value="XM_020215971.1"/>
</dbReference>
<sequence length="481" mass="54178">MTSLFLGLKFLFIPNSKAGVSKIRQKLAVDHGAQICSAFGETSTTHVLVDTKVVLTANTEALIRTLKKLGLRDIAKTNVPVVGQEWLVQCVSKSELLPTANYTIDLARPSAKKRKVSSLRKAESRPIVDTTLEPGEKVLDSPNQTSVDVLNEMAEQHRINGEAYKVKAYRNAIDTLQRVSTPVTSYSQAIQLEGVGPAIAKKIEEISRTHHLRQLDVSKGSRHTQLMKLFKGIYGVGTVIAKKWIDEGMTSLDDIKNRTDLTDAQRLGLQYYDEWNERIPRSECTIHAEYVQYMLNRVDPLIEATIGGSYRRGAKTCGDIDFIVTKPDATMEALQADMDNLIDTIKQAGYLQCILHHHVKNKLLTGCSLPPLWNKKVDGQGEEWGKCRRVDFLLVPWKELGAAMIYFTGDDEFNKKLRYRAQKHGMVLNGTGLYKIVRDGSKERHELVESFDEKKIMSLLNVKWHEPEQRNTGVFDIAWNG</sequence>
<dbReference type="EC" id="2.7.7.7" evidence="17"/>
<dbReference type="InterPro" id="IPR002054">
    <property type="entry name" value="DNA-dir_DNA_pol_X"/>
</dbReference>
<comment type="subcellular location">
    <subcellularLocation>
        <location evidence="2 17">Nucleus</location>
    </subcellularLocation>
</comment>
<dbReference type="GO" id="GO:0006303">
    <property type="term" value="P:double-strand break repair via nonhomologous end joining"/>
    <property type="evidence" value="ECO:0007669"/>
    <property type="project" value="TreeGrafter"/>
</dbReference>
<keyword evidence="10 17" id="KW-0239">DNA-directed DNA polymerase</keyword>
<comment type="function">
    <text evidence="17">DNA polymerase that functions in several pathways of DNA repair. Involved in base excision repair (BER) responsible for repair of lesions that give rise to abasic (AP) sites in DNA. Also contributes to DNA double-strand break repair by non-homologous end joining and homologous recombination. Has both template-dependent and template-independent (terminal transferase) DNA polymerase activities. Has also a 5'-deoxyribose-5-phosphate lyase (dRP lyase) activity.</text>
</comment>
<dbReference type="GO" id="GO:0003677">
    <property type="term" value="F:DNA binding"/>
    <property type="evidence" value="ECO:0007669"/>
    <property type="project" value="UniProtKB-UniRule"/>
</dbReference>
<protein>
    <recommendedName>
        <fullName evidence="17">DNA polymerase</fullName>
        <ecNumber evidence="17">2.7.7.7</ecNumber>
    </recommendedName>
</protein>
<dbReference type="PROSITE" id="PS50172">
    <property type="entry name" value="BRCT"/>
    <property type="match status" value="1"/>
</dbReference>
<name>A0A1E4RU82_CYBJN</name>
<evidence type="ECO:0000313" key="21">
    <source>
        <dbReference type="Proteomes" id="UP000094389"/>
    </source>
</evidence>
<dbReference type="GO" id="GO:0005634">
    <property type="term" value="C:nucleus"/>
    <property type="evidence" value="ECO:0007669"/>
    <property type="project" value="UniProtKB-SubCell"/>
</dbReference>
<feature type="active site" description="Nucleophile; Schiff-base intermediate with DNA; for 5'-dRP lyase activity" evidence="16">
    <location>
        <position position="202"/>
    </location>
</feature>
<dbReference type="InterPro" id="IPR037160">
    <property type="entry name" value="DNA_Pol_thumb_sf"/>
</dbReference>
<keyword evidence="13" id="KW-0456">Lyase</keyword>
<keyword evidence="11" id="KW-0238">DNA-binding</keyword>
<feature type="domain" description="BRCT" evidence="19">
    <location>
        <begin position="1"/>
        <end position="104"/>
    </location>
</feature>
<dbReference type="PRINTS" id="PR00870">
    <property type="entry name" value="DNAPOLXBETA"/>
</dbReference>
<evidence type="ECO:0000256" key="7">
    <source>
        <dbReference type="ARBA" id="ARBA00022705"/>
    </source>
</evidence>
<dbReference type="AlphaFoldDB" id="A0A1E4RU82"/>
<evidence type="ECO:0000256" key="5">
    <source>
        <dbReference type="ARBA" id="ARBA00022679"/>
    </source>
</evidence>
<evidence type="ECO:0000256" key="15">
    <source>
        <dbReference type="ARBA" id="ARBA00049244"/>
    </source>
</evidence>
<keyword evidence="6 17" id="KW-0548">Nucleotidyltransferase</keyword>
<dbReference type="GO" id="GO:0003887">
    <property type="term" value="F:DNA-directed DNA polymerase activity"/>
    <property type="evidence" value="ECO:0007669"/>
    <property type="project" value="UniProtKB-UniRule"/>
</dbReference>
<dbReference type="InterPro" id="IPR029398">
    <property type="entry name" value="PolB_thumb"/>
</dbReference>
<keyword evidence="9 17" id="KW-0227">DNA damage</keyword>
<dbReference type="SUPFAM" id="SSF52113">
    <property type="entry name" value="BRCT domain"/>
    <property type="match status" value="1"/>
</dbReference>
<dbReference type="Pfam" id="PF10391">
    <property type="entry name" value="DNA_pol_lambd_f"/>
    <property type="match status" value="1"/>
</dbReference>
<dbReference type="SUPFAM" id="SSF81585">
    <property type="entry name" value="PsbU/PolX domain-like"/>
    <property type="match status" value="1"/>
</dbReference>
<dbReference type="Gene3D" id="3.30.210.10">
    <property type="entry name" value="DNA polymerase, thumb domain"/>
    <property type="match status" value="1"/>
</dbReference>
<dbReference type="EMBL" id="KV453949">
    <property type="protein sequence ID" value="ODV70820.1"/>
    <property type="molecule type" value="Genomic_DNA"/>
</dbReference>
<dbReference type="GeneID" id="30990367"/>
<evidence type="ECO:0000256" key="16">
    <source>
        <dbReference type="PIRSR" id="PIRSR622312-50"/>
    </source>
</evidence>
<dbReference type="InterPro" id="IPR002008">
    <property type="entry name" value="DNA_pol_X_beta-like"/>
</dbReference>
<dbReference type="CDD" id="cd00141">
    <property type="entry name" value="NT_POLXc"/>
    <property type="match status" value="1"/>
</dbReference>
<dbReference type="Gene3D" id="1.10.150.110">
    <property type="entry name" value="DNA polymerase beta, N-terminal domain-like"/>
    <property type="match status" value="1"/>
</dbReference>
<dbReference type="InterPro" id="IPR022312">
    <property type="entry name" value="DNA_pol_X"/>
</dbReference>
<dbReference type="InterPro" id="IPR027421">
    <property type="entry name" value="DNA_pol_lamdba_lyase_dom_sf"/>
</dbReference>
<dbReference type="InterPro" id="IPR019843">
    <property type="entry name" value="DNA_pol-X_BS"/>
</dbReference>
<evidence type="ECO:0000313" key="20">
    <source>
        <dbReference type="EMBL" id="ODV70820.1"/>
    </source>
</evidence>
<evidence type="ECO:0000256" key="4">
    <source>
        <dbReference type="ARBA" id="ARBA00022634"/>
    </source>
</evidence>
<dbReference type="OrthoDB" id="205514at2759"/>
<dbReference type="InterPro" id="IPR036420">
    <property type="entry name" value="BRCT_dom_sf"/>
</dbReference>
<evidence type="ECO:0000256" key="10">
    <source>
        <dbReference type="ARBA" id="ARBA00022932"/>
    </source>
</evidence>
<reference evidence="20 21" key="1">
    <citation type="journal article" date="2016" name="Proc. Natl. Acad. Sci. U.S.A.">
        <title>Comparative genomics of biotechnologically important yeasts.</title>
        <authorList>
            <person name="Riley R."/>
            <person name="Haridas S."/>
            <person name="Wolfe K.H."/>
            <person name="Lopes M.R."/>
            <person name="Hittinger C.T."/>
            <person name="Goeker M."/>
            <person name="Salamov A.A."/>
            <person name="Wisecaver J.H."/>
            <person name="Long T.M."/>
            <person name="Calvey C.H."/>
            <person name="Aerts A.L."/>
            <person name="Barry K.W."/>
            <person name="Choi C."/>
            <person name="Clum A."/>
            <person name="Coughlan A.Y."/>
            <person name="Deshpande S."/>
            <person name="Douglass A.P."/>
            <person name="Hanson S.J."/>
            <person name="Klenk H.-P."/>
            <person name="LaButti K.M."/>
            <person name="Lapidus A."/>
            <person name="Lindquist E.A."/>
            <person name="Lipzen A.M."/>
            <person name="Meier-Kolthoff J.P."/>
            <person name="Ohm R.A."/>
            <person name="Otillar R.P."/>
            <person name="Pangilinan J.L."/>
            <person name="Peng Y."/>
            <person name="Rokas A."/>
            <person name="Rosa C.A."/>
            <person name="Scheuner C."/>
            <person name="Sibirny A.A."/>
            <person name="Slot J.C."/>
            <person name="Stielow J.B."/>
            <person name="Sun H."/>
            <person name="Kurtzman C.P."/>
            <person name="Blackwell M."/>
            <person name="Grigoriev I.V."/>
            <person name="Jeffries T.W."/>
        </authorList>
    </citation>
    <scope>NUCLEOTIDE SEQUENCE [LARGE SCALE GENOMIC DNA]</scope>
    <source>
        <strain evidence="21">ATCC 18201 / CBS 1600 / BCRC 20928 / JCM 3617 / NBRC 0987 / NRRL Y-1542</strain>
    </source>
</reference>
<evidence type="ECO:0000256" key="11">
    <source>
        <dbReference type="ARBA" id="ARBA00023125"/>
    </source>
</evidence>
<dbReference type="SMART" id="SM00483">
    <property type="entry name" value="POLXc"/>
    <property type="match status" value="1"/>
</dbReference>
<dbReference type="GO" id="GO:0016829">
    <property type="term" value="F:lyase activity"/>
    <property type="evidence" value="ECO:0007669"/>
    <property type="project" value="UniProtKB-KW"/>
</dbReference>
<accession>A0A1E4RU82</accession>
<feature type="signal peptide" evidence="18">
    <location>
        <begin position="1"/>
        <end position="18"/>
    </location>
</feature>
<dbReference type="STRING" id="983966.A0A1E4RU82"/>
<evidence type="ECO:0000256" key="3">
    <source>
        <dbReference type="ARBA" id="ARBA00008323"/>
    </source>
</evidence>
<organism evidence="20 21">
    <name type="scientific">Cyberlindnera jadinii (strain ATCC 18201 / CBS 1600 / BCRC 20928 / JCM 3617 / NBRC 0987 / NRRL Y-1542)</name>
    <name type="common">Torula yeast</name>
    <name type="synonym">Candida utilis</name>
    <dbReference type="NCBI Taxonomy" id="983966"/>
    <lineage>
        <taxon>Eukaryota</taxon>
        <taxon>Fungi</taxon>
        <taxon>Dikarya</taxon>
        <taxon>Ascomycota</taxon>
        <taxon>Saccharomycotina</taxon>
        <taxon>Saccharomycetes</taxon>
        <taxon>Phaffomycetales</taxon>
        <taxon>Phaffomycetaceae</taxon>
        <taxon>Cyberlindnera</taxon>
    </lineage>
</organism>
<dbReference type="Pfam" id="PF14792">
    <property type="entry name" value="DNA_pol_B_palm"/>
    <property type="match status" value="1"/>
</dbReference>
<evidence type="ECO:0000256" key="1">
    <source>
        <dbReference type="ARBA" id="ARBA00001936"/>
    </source>
</evidence>
<dbReference type="InterPro" id="IPR010996">
    <property type="entry name" value="HHH_MUS81"/>
</dbReference>
<keyword evidence="18" id="KW-0732">Signal</keyword>
<dbReference type="Proteomes" id="UP000094389">
    <property type="component" value="Unassembled WGS sequence"/>
</dbReference>
<evidence type="ECO:0000256" key="8">
    <source>
        <dbReference type="ARBA" id="ARBA00022723"/>
    </source>
</evidence>
<evidence type="ECO:0000259" key="19">
    <source>
        <dbReference type="PROSITE" id="PS50172"/>
    </source>
</evidence>
<dbReference type="InterPro" id="IPR028207">
    <property type="entry name" value="DNA_pol_B_palm_palm"/>
</dbReference>
<keyword evidence="8" id="KW-0479">Metal-binding</keyword>